<protein>
    <submittedName>
        <fullName evidence="1">Uncharacterized protein</fullName>
    </submittedName>
</protein>
<keyword evidence="2" id="KW-1185">Reference proteome</keyword>
<evidence type="ECO:0000313" key="2">
    <source>
        <dbReference type="Proteomes" id="UP001164250"/>
    </source>
</evidence>
<organism evidence="1 2">
    <name type="scientific">Pistacia atlantica</name>
    <dbReference type="NCBI Taxonomy" id="434234"/>
    <lineage>
        <taxon>Eukaryota</taxon>
        <taxon>Viridiplantae</taxon>
        <taxon>Streptophyta</taxon>
        <taxon>Embryophyta</taxon>
        <taxon>Tracheophyta</taxon>
        <taxon>Spermatophyta</taxon>
        <taxon>Magnoliopsida</taxon>
        <taxon>eudicotyledons</taxon>
        <taxon>Gunneridae</taxon>
        <taxon>Pentapetalae</taxon>
        <taxon>rosids</taxon>
        <taxon>malvids</taxon>
        <taxon>Sapindales</taxon>
        <taxon>Anacardiaceae</taxon>
        <taxon>Pistacia</taxon>
    </lineage>
</organism>
<proteinExistence type="predicted"/>
<accession>A0ACC1C4M6</accession>
<dbReference type="EMBL" id="CM047897">
    <property type="protein sequence ID" value="KAJ0110552.1"/>
    <property type="molecule type" value="Genomic_DNA"/>
</dbReference>
<comment type="caution">
    <text evidence="1">The sequence shown here is derived from an EMBL/GenBank/DDBJ whole genome shotgun (WGS) entry which is preliminary data.</text>
</comment>
<gene>
    <name evidence="1" type="ORF">Patl1_02705</name>
</gene>
<name>A0ACC1C4M6_9ROSI</name>
<sequence length="700" mass="78870">MDLEGVISNNPVKKDSWKTVLTLAFQSLGVVYGDLSTSPLYVYKSAFAEDIQHSETNEEIYGVLSFVFWTLTLIPLVKYVFIVLRADDNGEGGTFALYSLLFFSAVSGLELSMSKEQHHYVEVPVACAILVFLFALQHYGTHRVGFLFAPVVLTWLLCISAIGVYNIFHWNPHVYQALSPYYMYKFLKKTQKGGWMSLGGILLCITGSEAMFADLGHFTQLSIKIAFTFVVYPSLILAYMGQAAYLSKHHTIESNYRIGFYVSVPEKIRWPVLAIAILAAVVGSQAIITGTFSIIKQCSSLGCFPKVKIIHTSSKIHGQIYIPEINWTLMFLCLAVTVGFRDTKHLGNASGLAVITVMLVTTCLMSLVIVLCWHKSIFMAVCFIFFFGSIEALYFSASLIKFLEGAWVPIALSLIFLIVMYVWHYGTLMKYEFDVQNKVSINWLLSLGPNLGIVRVRGIGLIHTELVSGIPAIFSHFVTNLPAFHQVVVFLCIKSVPVPHVRPKERFLVGRVGPKEYRLYRCIARYGYRDIHKDDLEFEKDLICSIAEFIRSERPEINLGIEYLENDEKMTVVGTTSSNLDGVKMCEDDRDVSEIVGSSEMRELKHSEKTRKRVRFLVPESPRIDLDAQEELQELMDAREAGMAFILGHCYVRAKSGSSLMKKLVINLGYDFLRRNSRGPTYALGIPRASTLEVGMIYHV</sequence>
<reference evidence="2" key="1">
    <citation type="journal article" date="2023" name="G3 (Bethesda)">
        <title>Genome assembly and association tests identify interacting loci associated with vigor, precocity, and sex in interspecific pistachio rootstocks.</title>
        <authorList>
            <person name="Palmer W."/>
            <person name="Jacygrad E."/>
            <person name="Sagayaradj S."/>
            <person name="Cavanaugh K."/>
            <person name="Han R."/>
            <person name="Bertier L."/>
            <person name="Beede B."/>
            <person name="Kafkas S."/>
            <person name="Golino D."/>
            <person name="Preece J."/>
            <person name="Michelmore R."/>
        </authorList>
    </citation>
    <scope>NUCLEOTIDE SEQUENCE [LARGE SCALE GENOMIC DNA]</scope>
</reference>
<evidence type="ECO:0000313" key="1">
    <source>
        <dbReference type="EMBL" id="KAJ0110552.1"/>
    </source>
</evidence>
<dbReference type="Proteomes" id="UP001164250">
    <property type="component" value="Chromosome 1"/>
</dbReference>